<evidence type="ECO:0000313" key="3">
    <source>
        <dbReference type="Proteomes" id="UP000094974"/>
    </source>
</evidence>
<feature type="domain" description="DUF5348" evidence="1">
    <location>
        <begin position="80"/>
        <end position="140"/>
    </location>
</feature>
<organism evidence="2 3">
    <name type="scientific">Paenibacillus polymyxa</name>
    <name type="common">Bacillus polymyxa</name>
    <dbReference type="NCBI Taxonomy" id="1406"/>
    <lineage>
        <taxon>Bacteria</taxon>
        <taxon>Bacillati</taxon>
        <taxon>Bacillota</taxon>
        <taxon>Bacilli</taxon>
        <taxon>Bacillales</taxon>
        <taxon>Paenibacillaceae</taxon>
        <taxon>Paenibacillus</taxon>
    </lineage>
</organism>
<dbReference type="Proteomes" id="UP000094974">
    <property type="component" value="Unassembled WGS sequence"/>
</dbReference>
<name>A0ABX2ZAZ7_PAEPO</name>
<proteinExistence type="predicted"/>
<keyword evidence="3" id="KW-1185">Reference proteome</keyword>
<dbReference type="Pfam" id="PF17295">
    <property type="entry name" value="DUF5348"/>
    <property type="match status" value="1"/>
</dbReference>
<evidence type="ECO:0000259" key="1">
    <source>
        <dbReference type="Pfam" id="PF17295"/>
    </source>
</evidence>
<sequence length="146" mass="16979">MNESMKNKITVELEALLPRMQRVSQMIVTVEGNWPAHYNRENPEDQYLRGMFCRVGDLLDDAKRLLDQAFAEVVDEGILTKNMGGRYALHGREFTSGQTLEYLDQNDDGVCWELSRIEHNGHDYYLVDDCSIQLEGLRVRYKHIAR</sequence>
<protein>
    <recommendedName>
        <fullName evidence="1">DUF5348 domain-containing protein</fullName>
    </recommendedName>
</protein>
<dbReference type="RefSeq" id="WP_068941110.1">
    <property type="nucleotide sequence ID" value="NZ_LYND01000151.1"/>
</dbReference>
<reference evidence="3" key="1">
    <citation type="submission" date="2016-05" db="EMBL/GenBank/DDBJ databases">
        <title>Whole genome shotgun sequencing of cultured foodborne pathogen.</title>
        <authorList>
            <person name="Zheng J."/>
            <person name="Timme R."/>
            <person name="Allard M."/>
            <person name="Strain E."/>
            <person name="Luo Y."/>
            <person name="Brown E."/>
        </authorList>
    </citation>
    <scope>NUCLEOTIDE SEQUENCE [LARGE SCALE GENOMIC DNA]</scope>
    <source>
        <strain evidence="3">CFSAN034343</strain>
    </source>
</reference>
<dbReference type="InterPro" id="IPR035255">
    <property type="entry name" value="DUF5348"/>
</dbReference>
<accession>A0ABX2ZAZ7</accession>
<evidence type="ECO:0000313" key="2">
    <source>
        <dbReference type="EMBL" id="ODA07339.1"/>
    </source>
</evidence>
<dbReference type="EMBL" id="LYND01000151">
    <property type="protein sequence ID" value="ODA07339.1"/>
    <property type="molecule type" value="Genomic_DNA"/>
</dbReference>
<dbReference type="Gene3D" id="2.40.10.390">
    <property type="match status" value="1"/>
</dbReference>
<gene>
    <name evidence="2" type="ORF">A7312_09615</name>
</gene>
<comment type="caution">
    <text evidence="2">The sequence shown here is derived from an EMBL/GenBank/DDBJ whole genome shotgun (WGS) entry which is preliminary data.</text>
</comment>